<dbReference type="EMBL" id="FMJE01000002">
    <property type="protein sequence ID" value="SCM78797.1"/>
    <property type="molecule type" value="Genomic_DNA"/>
</dbReference>
<name>A0A212LMQ1_9FIRM</name>
<evidence type="ECO:0000256" key="3">
    <source>
        <dbReference type="RuleBase" id="RU000363"/>
    </source>
</evidence>
<evidence type="ECO:0000256" key="2">
    <source>
        <dbReference type="ARBA" id="ARBA00023002"/>
    </source>
</evidence>
<dbReference type="RefSeq" id="WP_288183256.1">
    <property type="nucleotide sequence ID" value="NZ_LT608335.1"/>
</dbReference>
<gene>
    <name evidence="5" type="ORF">KL86SPO_20245</name>
</gene>
<accession>A0A212LMQ1</accession>
<organism evidence="5">
    <name type="scientific">uncultured Sporomusa sp</name>
    <dbReference type="NCBI Taxonomy" id="307249"/>
    <lineage>
        <taxon>Bacteria</taxon>
        <taxon>Bacillati</taxon>
        <taxon>Bacillota</taxon>
        <taxon>Negativicutes</taxon>
        <taxon>Selenomonadales</taxon>
        <taxon>Sporomusaceae</taxon>
        <taxon>Sporomusa</taxon>
        <taxon>environmental samples</taxon>
    </lineage>
</organism>
<dbReference type="PANTHER" id="PTHR42760">
    <property type="entry name" value="SHORT-CHAIN DEHYDROGENASES/REDUCTASES FAMILY MEMBER"/>
    <property type="match status" value="1"/>
</dbReference>
<dbReference type="GO" id="GO:0030497">
    <property type="term" value="P:fatty acid elongation"/>
    <property type="evidence" value="ECO:0007669"/>
    <property type="project" value="TreeGrafter"/>
</dbReference>
<keyword evidence="2" id="KW-0560">Oxidoreductase</keyword>
<dbReference type="InterPro" id="IPR002347">
    <property type="entry name" value="SDR_fam"/>
</dbReference>
<dbReference type="PRINTS" id="PR00081">
    <property type="entry name" value="GDHRDH"/>
</dbReference>
<dbReference type="PRINTS" id="PR00080">
    <property type="entry name" value="SDRFAMILY"/>
</dbReference>
<dbReference type="CDD" id="cd05233">
    <property type="entry name" value="SDR_c"/>
    <property type="match status" value="1"/>
</dbReference>
<dbReference type="AlphaFoldDB" id="A0A212LMQ1"/>
<dbReference type="InterPro" id="IPR057326">
    <property type="entry name" value="KR_dom"/>
</dbReference>
<evidence type="ECO:0000256" key="1">
    <source>
        <dbReference type="ARBA" id="ARBA00006484"/>
    </source>
</evidence>
<reference evidence="5" key="1">
    <citation type="submission" date="2016-08" db="EMBL/GenBank/DDBJ databases">
        <authorList>
            <person name="Seilhamer J.J."/>
        </authorList>
    </citation>
    <scope>NUCLEOTIDE SEQUENCE</scope>
    <source>
        <strain evidence="5">86</strain>
    </source>
</reference>
<dbReference type="PANTHER" id="PTHR42760:SF96">
    <property type="entry name" value="3-OXOACYL-[ACYL-CARRIER-PROTEIN] REDUCTASE FABG"/>
    <property type="match status" value="1"/>
</dbReference>
<dbReference type="InterPro" id="IPR036291">
    <property type="entry name" value="NAD(P)-bd_dom_sf"/>
</dbReference>
<dbReference type="InterPro" id="IPR020904">
    <property type="entry name" value="Sc_DH/Rdtase_CS"/>
</dbReference>
<sequence>MLLKGKVALVTGGGTGIGKGVVEALAREGAHIAIAAADFVESAANQYGSKNIGGYTAAKKLAAELQAKGTEAIAVEANITKVADAGQMVKATVERFGRLDILVNSAGLITCKQVADLTEADWDAVVDTNAKGTFITNQAVIAQMKQQGGGRIINFSSIAGKTGYPGLAHYCASKFAVIGFTNALAKELVRDNITVNAIAPGIVATEMWVNLRKAWANPGESEEESYQRNVQAMIPQGVDQTPEDMAKAVLFFIDSPHVTGQTLNVDGGCS</sequence>
<protein>
    <recommendedName>
        <fullName evidence="4">Ketoreductase domain-containing protein</fullName>
    </recommendedName>
</protein>
<proteinExistence type="inferred from homology"/>
<dbReference type="GO" id="GO:0008206">
    <property type="term" value="P:bile acid metabolic process"/>
    <property type="evidence" value="ECO:0007669"/>
    <property type="project" value="UniProtKB-ARBA"/>
</dbReference>
<dbReference type="SUPFAM" id="SSF51735">
    <property type="entry name" value="NAD(P)-binding Rossmann-fold domains"/>
    <property type="match status" value="1"/>
</dbReference>
<evidence type="ECO:0000259" key="4">
    <source>
        <dbReference type="SMART" id="SM00822"/>
    </source>
</evidence>
<dbReference type="Pfam" id="PF00106">
    <property type="entry name" value="adh_short"/>
    <property type="match status" value="1"/>
</dbReference>
<dbReference type="Gene3D" id="3.40.50.720">
    <property type="entry name" value="NAD(P)-binding Rossmann-like Domain"/>
    <property type="match status" value="1"/>
</dbReference>
<comment type="similarity">
    <text evidence="1 3">Belongs to the short-chain dehydrogenases/reductases (SDR) family.</text>
</comment>
<feature type="domain" description="Ketoreductase" evidence="4">
    <location>
        <begin position="6"/>
        <end position="201"/>
    </location>
</feature>
<evidence type="ECO:0000313" key="5">
    <source>
        <dbReference type="EMBL" id="SCM78797.1"/>
    </source>
</evidence>
<dbReference type="FunFam" id="3.40.50.720:FF:000084">
    <property type="entry name" value="Short-chain dehydrogenase reductase"/>
    <property type="match status" value="1"/>
</dbReference>
<dbReference type="PROSITE" id="PS00061">
    <property type="entry name" value="ADH_SHORT"/>
    <property type="match status" value="1"/>
</dbReference>
<dbReference type="SMART" id="SM00822">
    <property type="entry name" value="PKS_KR"/>
    <property type="match status" value="1"/>
</dbReference>
<dbReference type="GO" id="GO:0016616">
    <property type="term" value="F:oxidoreductase activity, acting on the CH-OH group of donors, NAD or NADP as acceptor"/>
    <property type="evidence" value="ECO:0007669"/>
    <property type="project" value="UniProtKB-ARBA"/>
</dbReference>